<protein>
    <submittedName>
        <fullName evidence="1">Uncharacterized protein</fullName>
    </submittedName>
</protein>
<name>A0A3P7PFB4_DIBLA</name>
<feature type="non-terminal residue" evidence="1">
    <location>
        <position position="41"/>
    </location>
</feature>
<keyword evidence="2" id="KW-1185">Reference proteome</keyword>
<dbReference type="AlphaFoldDB" id="A0A3P7PFB4"/>
<dbReference type="EMBL" id="UYRU01069481">
    <property type="protein sequence ID" value="VDN18759.1"/>
    <property type="molecule type" value="Genomic_DNA"/>
</dbReference>
<organism evidence="1 2">
    <name type="scientific">Dibothriocephalus latus</name>
    <name type="common">Fish tapeworm</name>
    <name type="synonym">Diphyllobothrium latum</name>
    <dbReference type="NCBI Taxonomy" id="60516"/>
    <lineage>
        <taxon>Eukaryota</taxon>
        <taxon>Metazoa</taxon>
        <taxon>Spiralia</taxon>
        <taxon>Lophotrochozoa</taxon>
        <taxon>Platyhelminthes</taxon>
        <taxon>Cestoda</taxon>
        <taxon>Eucestoda</taxon>
        <taxon>Diphyllobothriidea</taxon>
        <taxon>Diphyllobothriidae</taxon>
        <taxon>Dibothriocephalus</taxon>
    </lineage>
</organism>
<evidence type="ECO:0000313" key="1">
    <source>
        <dbReference type="EMBL" id="VDN18759.1"/>
    </source>
</evidence>
<sequence length="41" mass="4530">MPLTEEEVTEECCDLIAQEERTARNILLGSDTADDYAVVGE</sequence>
<reference evidence="1 2" key="1">
    <citation type="submission" date="2018-11" db="EMBL/GenBank/DDBJ databases">
        <authorList>
            <consortium name="Pathogen Informatics"/>
        </authorList>
    </citation>
    <scope>NUCLEOTIDE SEQUENCE [LARGE SCALE GENOMIC DNA]</scope>
</reference>
<proteinExistence type="predicted"/>
<evidence type="ECO:0000313" key="2">
    <source>
        <dbReference type="Proteomes" id="UP000281553"/>
    </source>
</evidence>
<dbReference type="Proteomes" id="UP000281553">
    <property type="component" value="Unassembled WGS sequence"/>
</dbReference>
<accession>A0A3P7PFB4</accession>
<gene>
    <name evidence="1" type="ORF">DILT_LOCUS13260</name>
</gene>